<sequence length="150" mass="16263">MPLELDSDCDNDDFSAWKSPRRSPGGASSSGKLCLPNPKKLQKSATASTAALTPRSSSSRSRSSSPAFSQASADSWDEGYAHATSRGRTPSPCLSEAEVFHTVLVQGCPLRDFAAVVSSGNFQRLCKHDEHNLRDFLKEDASNSDPRHFF</sequence>
<keyword evidence="3" id="KW-1185">Reference proteome</keyword>
<reference evidence="2" key="1">
    <citation type="submission" date="2023-08" db="EMBL/GenBank/DDBJ databases">
        <authorList>
            <person name="Chen Y."/>
            <person name="Shah S."/>
            <person name="Dougan E. K."/>
            <person name="Thang M."/>
            <person name="Chan C."/>
        </authorList>
    </citation>
    <scope>NUCLEOTIDE SEQUENCE</scope>
</reference>
<protein>
    <submittedName>
        <fullName evidence="2">Uncharacterized protein</fullName>
    </submittedName>
</protein>
<evidence type="ECO:0000256" key="1">
    <source>
        <dbReference type="SAM" id="MobiDB-lite"/>
    </source>
</evidence>
<gene>
    <name evidence="2" type="ORF">EVOR1521_LOCUS2669</name>
</gene>
<feature type="compositionally biased region" description="Acidic residues" evidence="1">
    <location>
        <begin position="1"/>
        <end position="13"/>
    </location>
</feature>
<name>A0AA36HQ56_9DINO</name>
<organism evidence="2 3">
    <name type="scientific">Effrenium voratum</name>
    <dbReference type="NCBI Taxonomy" id="2562239"/>
    <lineage>
        <taxon>Eukaryota</taxon>
        <taxon>Sar</taxon>
        <taxon>Alveolata</taxon>
        <taxon>Dinophyceae</taxon>
        <taxon>Suessiales</taxon>
        <taxon>Symbiodiniaceae</taxon>
        <taxon>Effrenium</taxon>
    </lineage>
</organism>
<proteinExistence type="predicted"/>
<evidence type="ECO:0000313" key="2">
    <source>
        <dbReference type="EMBL" id="CAJ1372637.1"/>
    </source>
</evidence>
<evidence type="ECO:0000313" key="3">
    <source>
        <dbReference type="Proteomes" id="UP001178507"/>
    </source>
</evidence>
<dbReference type="EMBL" id="CAUJNA010000147">
    <property type="protein sequence ID" value="CAJ1372637.1"/>
    <property type="molecule type" value="Genomic_DNA"/>
</dbReference>
<feature type="compositionally biased region" description="Low complexity" evidence="1">
    <location>
        <begin position="44"/>
        <end position="74"/>
    </location>
</feature>
<dbReference type="Proteomes" id="UP001178507">
    <property type="component" value="Unassembled WGS sequence"/>
</dbReference>
<accession>A0AA36HQ56</accession>
<comment type="caution">
    <text evidence="2">The sequence shown here is derived from an EMBL/GenBank/DDBJ whole genome shotgun (WGS) entry which is preliminary data.</text>
</comment>
<dbReference type="AlphaFoldDB" id="A0AA36HQ56"/>
<feature type="region of interest" description="Disordered" evidence="1">
    <location>
        <begin position="1"/>
        <end position="92"/>
    </location>
</feature>
<feature type="compositionally biased region" description="Low complexity" evidence="1">
    <location>
        <begin position="22"/>
        <end position="31"/>
    </location>
</feature>